<evidence type="ECO:0000259" key="5">
    <source>
        <dbReference type="PROSITE" id="PS50893"/>
    </source>
</evidence>
<keyword evidence="4 6" id="KW-0067">ATP-binding</keyword>
<dbReference type="InterPro" id="IPR013563">
    <property type="entry name" value="Oligopep_ABC_C"/>
</dbReference>
<dbReference type="GO" id="GO:0016887">
    <property type="term" value="F:ATP hydrolysis activity"/>
    <property type="evidence" value="ECO:0007669"/>
    <property type="project" value="InterPro"/>
</dbReference>
<dbReference type="Pfam" id="PF00005">
    <property type="entry name" value="ABC_tran"/>
    <property type="match status" value="1"/>
</dbReference>
<protein>
    <submittedName>
        <fullName evidence="6">ABC transporter ATP-binding protein</fullName>
    </submittedName>
</protein>
<dbReference type="SUPFAM" id="SSF52540">
    <property type="entry name" value="P-loop containing nucleoside triphosphate hydrolases"/>
    <property type="match status" value="1"/>
</dbReference>
<evidence type="ECO:0000313" key="6">
    <source>
        <dbReference type="EMBL" id="TXK06173.1"/>
    </source>
</evidence>
<dbReference type="GO" id="GO:0005524">
    <property type="term" value="F:ATP binding"/>
    <property type="evidence" value="ECO:0007669"/>
    <property type="project" value="UniProtKB-KW"/>
</dbReference>
<dbReference type="InterPro" id="IPR003439">
    <property type="entry name" value="ABC_transporter-like_ATP-bd"/>
</dbReference>
<reference evidence="6 7" key="1">
    <citation type="submission" date="2019-08" db="EMBL/GenBank/DDBJ databases">
        <authorList>
            <person name="Dong K."/>
        </authorList>
    </citation>
    <scope>NUCLEOTIDE SEQUENCE [LARGE SCALE GENOMIC DNA]</scope>
    <source>
        <strain evidence="6 7">M4-8</strain>
    </source>
</reference>
<dbReference type="Proteomes" id="UP000321196">
    <property type="component" value="Unassembled WGS sequence"/>
</dbReference>
<gene>
    <name evidence="6" type="ORF">FVP60_04230</name>
</gene>
<dbReference type="PANTHER" id="PTHR43776">
    <property type="entry name" value="TRANSPORT ATP-BINDING PROTEIN"/>
    <property type="match status" value="1"/>
</dbReference>
<dbReference type="PANTHER" id="PTHR43776:SF7">
    <property type="entry name" value="D,D-DIPEPTIDE TRANSPORT ATP-BINDING PROTEIN DDPF-RELATED"/>
    <property type="match status" value="1"/>
</dbReference>
<evidence type="ECO:0000256" key="2">
    <source>
        <dbReference type="ARBA" id="ARBA00022448"/>
    </source>
</evidence>
<proteinExistence type="inferred from homology"/>
<name>A0A5C8HSY7_9MICO</name>
<dbReference type="OrthoDB" id="8481147at2"/>
<dbReference type="PROSITE" id="PS00211">
    <property type="entry name" value="ABC_TRANSPORTER_1"/>
    <property type="match status" value="1"/>
</dbReference>
<keyword evidence="3" id="KW-0547">Nucleotide-binding</keyword>
<dbReference type="Pfam" id="PF08352">
    <property type="entry name" value="oligo_HPY"/>
    <property type="match status" value="1"/>
</dbReference>
<dbReference type="InterPro" id="IPR017871">
    <property type="entry name" value="ABC_transporter-like_CS"/>
</dbReference>
<organism evidence="6 7">
    <name type="scientific">Microbacterium mitrae</name>
    <dbReference type="NCBI Taxonomy" id="664640"/>
    <lineage>
        <taxon>Bacteria</taxon>
        <taxon>Bacillati</taxon>
        <taxon>Actinomycetota</taxon>
        <taxon>Actinomycetes</taxon>
        <taxon>Micrococcales</taxon>
        <taxon>Microbacteriaceae</taxon>
        <taxon>Microbacterium</taxon>
    </lineage>
</organism>
<evidence type="ECO:0000256" key="1">
    <source>
        <dbReference type="ARBA" id="ARBA00005417"/>
    </source>
</evidence>
<dbReference type="InterPro" id="IPR050319">
    <property type="entry name" value="ABC_transp_ATP-bind"/>
</dbReference>
<comment type="similarity">
    <text evidence="1">Belongs to the ABC transporter superfamily.</text>
</comment>
<comment type="caution">
    <text evidence="6">The sequence shown here is derived from an EMBL/GenBank/DDBJ whole genome shotgun (WGS) entry which is preliminary data.</text>
</comment>
<dbReference type="EMBL" id="VRSW01000001">
    <property type="protein sequence ID" value="TXK06173.1"/>
    <property type="molecule type" value="Genomic_DNA"/>
</dbReference>
<dbReference type="InterPro" id="IPR027417">
    <property type="entry name" value="P-loop_NTPase"/>
</dbReference>
<sequence>MRLTRTAASSGCPPTPQVLGRLLSEPLMEHESLSRSEQMVRVGDMLERVGLEAAFANRYPHEFSGGQRQRIGIARALMLSPRLVVCDEPVSALDVSVQAQVLNLMKDLQDELGLSYLFISHDIAVVEFMADDMIVMKHGKVVEAGDAKQIIDDPQDPYTRALIAAVPIPDPTAYVDRAERRAVIAAGVGQAS</sequence>
<evidence type="ECO:0000313" key="7">
    <source>
        <dbReference type="Proteomes" id="UP000321196"/>
    </source>
</evidence>
<keyword evidence="2" id="KW-0813">Transport</keyword>
<keyword evidence="7" id="KW-1185">Reference proteome</keyword>
<dbReference type="GO" id="GO:0015833">
    <property type="term" value="P:peptide transport"/>
    <property type="evidence" value="ECO:0007669"/>
    <property type="project" value="InterPro"/>
</dbReference>
<accession>A0A5C8HSY7</accession>
<feature type="domain" description="ABC transporter" evidence="5">
    <location>
        <begin position="1"/>
        <end position="163"/>
    </location>
</feature>
<dbReference type="Gene3D" id="3.40.50.300">
    <property type="entry name" value="P-loop containing nucleotide triphosphate hydrolases"/>
    <property type="match status" value="1"/>
</dbReference>
<dbReference type="PROSITE" id="PS50893">
    <property type="entry name" value="ABC_TRANSPORTER_2"/>
    <property type="match status" value="1"/>
</dbReference>
<evidence type="ECO:0000256" key="4">
    <source>
        <dbReference type="ARBA" id="ARBA00022840"/>
    </source>
</evidence>
<dbReference type="AlphaFoldDB" id="A0A5C8HSY7"/>
<evidence type="ECO:0000256" key="3">
    <source>
        <dbReference type="ARBA" id="ARBA00022741"/>
    </source>
</evidence>